<evidence type="ECO:0000313" key="1">
    <source>
        <dbReference type="EMBL" id="KAF1918813.1"/>
    </source>
</evidence>
<accession>A0A6A5QTM8</accession>
<proteinExistence type="predicted"/>
<organism evidence="1 2">
    <name type="scientific">Ampelomyces quisqualis</name>
    <name type="common">Powdery mildew agent</name>
    <dbReference type="NCBI Taxonomy" id="50730"/>
    <lineage>
        <taxon>Eukaryota</taxon>
        <taxon>Fungi</taxon>
        <taxon>Dikarya</taxon>
        <taxon>Ascomycota</taxon>
        <taxon>Pezizomycotina</taxon>
        <taxon>Dothideomycetes</taxon>
        <taxon>Pleosporomycetidae</taxon>
        <taxon>Pleosporales</taxon>
        <taxon>Pleosporineae</taxon>
        <taxon>Phaeosphaeriaceae</taxon>
        <taxon>Ampelomyces</taxon>
    </lineage>
</organism>
<dbReference type="EMBL" id="ML979133">
    <property type="protein sequence ID" value="KAF1918813.1"/>
    <property type="molecule type" value="Genomic_DNA"/>
</dbReference>
<reference evidence="1" key="1">
    <citation type="journal article" date="2020" name="Stud. Mycol.">
        <title>101 Dothideomycetes genomes: a test case for predicting lifestyles and emergence of pathogens.</title>
        <authorList>
            <person name="Haridas S."/>
            <person name="Albert R."/>
            <person name="Binder M."/>
            <person name="Bloem J."/>
            <person name="Labutti K."/>
            <person name="Salamov A."/>
            <person name="Andreopoulos B."/>
            <person name="Baker S."/>
            <person name="Barry K."/>
            <person name="Bills G."/>
            <person name="Bluhm B."/>
            <person name="Cannon C."/>
            <person name="Castanera R."/>
            <person name="Culley D."/>
            <person name="Daum C."/>
            <person name="Ezra D."/>
            <person name="Gonzalez J."/>
            <person name="Henrissat B."/>
            <person name="Kuo A."/>
            <person name="Liang C."/>
            <person name="Lipzen A."/>
            <person name="Lutzoni F."/>
            <person name="Magnuson J."/>
            <person name="Mondo S."/>
            <person name="Nolan M."/>
            <person name="Ohm R."/>
            <person name="Pangilinan J."/>
            <person name="Park H.-J."/>
            <person name="Ramirez L."/>
            <person name="Alfaro M."/>
            <person name="Sun H."/>
            <person name="Tritt A."/>
            <person name="Yoshinaga Y."/>
            <person name="Zwiers L.-H."/>
            <person name="Turgeon B."/>
            <person name="Goodwin S."/>
            <person name="Spatafora J."/>
            <person name="Crous P."/>
            <person name="Grigoriev I."/>
        </authorList>
    </citation>
    <scope>NUCLEOTIDE SEQUENCE</scope>
    <source>
        <strain evidence="1">HMLAC05119</strain>
    </source>
</reference>
<evidence type="ECO:0000313" key="2">
    <source>
        <dbReference type="Proteomes" id="UP000800096"/>
    </source>
</evidence>
<dbReference type="AlphaFoldDB" id="A0A6A5QTM8"/>
<sequence length="243" mass="27855">MAAPNFLSLSLELRRTIYGYLTPFHCYISECVGLALCCKQVYSEYKTEVCLKMKSIHDRIDKEWPTISAEPLQITGGKTLASMRCMTVLIPLAMYSPTLQSHPSWPDGPMIPACLRPIFFLYLDHLEFGMIVPKLPESLEMFRLLHVGYSSDVWPPSLMAAMRELLVPRKADVSVMQAKNMRIHLGNRIYAFSLEKENAQRALWDSTCMESDYHCSVDGLGAVLLRLKTEAEPWIRPWTYSRR</sequence>
<name>A0A6A5QTM8_AMPQU</name>
<dbReference type="Proteomes" id="UP000800096">
    <property type="component" value="Unassembled WGS sequence"/>
</dbReference>
<protein>
    <submittedName>
        <fullName evidence="1">Uncharacterized protein</fullName>
    </submittedName>
</protein>
<gene>
    <name evidence="1" type="ORF">BDU57DRAFT_526960</name>
</gene>
<keyword evidence="2" id="KW-1185">Reference proteome</keyword>